<reference evidence="3" key="1">
    <citation type="submission" date="2015-06" db="EMBL/GenBank/DDBJ databases">
        <authorList>
            <person name="Bertelli C."/>
        </authorList>
    </citation>
    <scope>NUCLEOTIDE SEQUENCE [LARGE SCALE GENOMIC DNA]</scope>
    <source>
        <strain evidence="3">CRIB-30</strain>
    </source>
</reference>
<dbReference type="AlphaFoldDB" id="A0A0H5DN20"/>
<name>A0A0H5DN20_9BACT</name>
<keyword evidence="1" id="KW-1133">Transmembrane helix</keyword>
<keyword evidence="1" id="KW-0812">Transmembrane</keyword>
<organism evidence="2 3">
    <name type="scientific">Estrella lausannensis</name>
    <dbReference type="NCBI Taxonomy" id="483423"/>
    <lineage>
        <taxon>Bacteria</taxon>
        <taxon>Pseudomonadati</taxon>
        <taxon>Chlamydiota</taxon>
        <taxon>Chlamydiia</taxon>
        <taxon>Parachlamydiales</taxon>
        <taxon>Candidatus Criblamydiaceae</taxon>
        <taxon>Estrella</taxon>
    </lineage>
</organism>
<keyword evidence="3" id="KW-1185">Reference proteome</keyword>
<feature type="transmembrane region" description="Helical" evidence="1">
    <location>
        <begin position="12"/>
        <end position="33"/>
    </location>
</feature>
<accession>A0A0H5DN20</accession>
<dbReference type="EMBL" id="CWGJ01000005">
    <property type="protein sequence ID" value="CRX37606.1"/>
    <property type="molecule type" value="Genomic_DNA"/>
</dbReference>
<evidence type="ECO:0000256" key="1">
    <source>
        <dbReference type="SAM" id="Phobius"/>
    </source>
</evidence>
<proteinExistence type="predicted"/>
<protein>
    <submittedName>
        <fullName evidence="2">Conserved putative secreted protein</fullName>
    </submittedName>
</protein>
<evidence type="ECO:0000313" key="2">
    <source>
        <dbReference type="EMBL" id="CRX37606.1"/>
    </source>
</evidence>
<dbReference type="OrthoDB" id="18901at2"/>
<dbReference type="RefSeq" id="WP_098037469.1">
    <property type="nucleotide sequence ID" value="NZ_CWGJ01000005.1"/>
</dbReference>
<sequence>MLHHFRKYQQYIYIVVTCVIVISFSFFGTYGTLSQDTQDNSLAFKAYDGTRVTNHELEEYVRFFSSDAIDKIAFGGVAGPNFLNDGIIAEGILQNNLAFPLFEALKDDLKEEAQARFAKEKNFTPYKNPKAPFLSVESTWNYFLPEMTRQLSVLKSSNDPFEEAAFQAKVTLYLGQRNLPPHYVKQLLMYQQAQYGEKMVDRDLSTADLSLFGYRGLDDWFGHQFIKAMTAFIINGSMIAEERGYVVSKEEALADLMRLALESYKENKSSPYMTAPNVTQYFQEQLRRMQMDQAAAVRIWQRALLFKRLMQDTAGSLFISAIPFRQFQTFAGEKAGGTLYQLPEEFRLRTPKDFELFEVYLEAISAGKEEKDTPLSLPKNLKSLQLISKETPDIVTERFVLDVARVTEGDLLARVGLKEMWQWQVSDAGWTLLIKNFPELGLKEYKTASARQEKLDALDSVTKQRVNQLSRKEILKGHPEWLEEALAKAPFEEMTINISNSKATSPLAGLDSKELLANLKKAIPDSDKPLSIATKDGQNTYRIRIREKSDEAVVMTFKEAKESGVLEKLLSAKLTAHYEKIRSASPDIYQNKDGSWKSLAEVENRVAEDLFKKTLKAMEKEAPKKGDGQAIGIRDLAPYRFKQFAKEAKNSVVTGKGQQQFIKNGEESGLTTQWLFEAVPFESTKSSARPPLMADTKGMESGAYSDVVVQPEGDVYFFLLRDKGSSAQLGKLAENAMQMQEILGAEVQKHLFNELLKMMEEKGALDMKPIKAVSVN</sequence>
<dbReference type="Proteomes" id="UP000220251">
    <property type="component" value="Unassembled WGS sequence"/>
</dbReference>
<gene>
    <name evidence="2" type="ORF">ELAC_0245</name>
</gene>
<evidence type="ECO:0000313" key="3">
    <source>
        <dbReference type="Proteomes" id="UP000220251"/>
    </source>
</evidence>
<keyword evidence="1" id="KW-0472">Membrane</keyword>